<accession>A0A5J9U1E0</accession>
<name>A0A5J9U1E0_9POAL</name>
<keyword evidence="2" id="KW-1185">Reference proteome</keyword>
<dbReference type="EMBL" id="RWGY01000029">
    <property type="protein sequence ID" value="TVU17513.1"/>
    <property type="molecule type" value="Genomic_DNA"/>
</dbReference>
<proteinExistence type="predicted"/>
<evidence type="ECO:0000313" key="2">
    <source>
        <dbReference type="Proteomes" id="UP000324897"/>
    </source>
</evidence>
<sequence length="125" mass="13662">MATQEVLIFVSGTKLNGSSSVFSRHIIPLVRVPVGEGRDSGGRTSSTSPPCRVVVRLGVRVHAAPRRGRPSQAYWWCWCHGGNNRFVLLYPRQAGGTHNLWTDVYARMQSAGAAAEDLDLDSRAV</sequence>
<dbReference type="Gramene" id="TVU17513">
    <property type="protein sequence ID" value="TVU17513"/>
    <property type="gene ID" value="EJB05_33553"/>
</dbReference>
<organism evidence="1 2">
    <name type="scientific">Eragrostis curvula</name>
    <name type="common">weeping love grass</name>
    <dbReference type="NCBI Taxonomy" id="38414"/>
    <lineage>
        <taxon>Eukaryota</taxon>
        <taxon>Viridiplantae</taxon>
        <taxon>Streptophyta</taxon>
        <taxon>Embryophyta</taxon>
        <taxon>Tracheophyta</taxon>
        <taxon>Spermatophyta</taxon>
        <taxon>Magnoliopsida</taxon>
        <taxon>Liliopsida</taxon>
        <taxon>Poales</taxon>
        <taxon>Poaceae</taxon>
        <taxon>PACMAD clade</taxon>
        <taxon>Chloridoideae</taxon>
        <taxon>Eragrostideae</taxon>
        <taxon>Eragrostidinae</taxon>
        <taxon>Eragrostis</taxon>
    </lineage>
</organism>
<protein>
    <submittedName>
        <fullName evidence="1">Uncharacterized protein</fullName>
    </submittedName>
</protein>
<gene>
    <name evidence="1" type="ORF">EJB05_33553</name>
</gene>
<dbReference type="AlphaFoldDB" id="A0A5J9U1E0"/>
<dbReference type="Proteomes" id="UP000324897">
    <property type="component" value="Chromosome 7"/>
</dbReference>
<reference evidence="1 2" key="1">
    <citation type="journal article" date="2019" name="Sci. Rep.">
        <title>A high-quality genome of Eragrostis curvula grass provides insights into Poaceae evolution and supports new strategies to enhance forage quality.</title>
        <authorList>
            <person name="Carballo J."/>
            <person name="Santos B.A.C.M."/>
            <person name="Zappacosta D."/>
            <person name="Garbus I."/>
            <person name="Selva J.P."/>
            <person name="Gallo C.A."/>
            <person name="Diaz A."/>
            <person name="Albertini E."/>
            <person name="Caccamo M."/>
            <person name="Echenique V."/>
        </authorList>
    </citation>
    <scope>NUCLEOTIDE SEQUENCE [LARGE SCALE GENOMIC DNA]</scope>
    <source>
        <strain evidence="2">cv. Victoria</strain>
        <tissue evidence="1">Leaf</tissue>
    </source>
</reference>
<evidence type="ECO:0000313" key="1">
    <source>
        <dbReference type="EMBL" id="TVU17513.1"/>
    </source>
</evidence>
<comment type="caution">
    <text evidence="1">The sequence shown here is derived from an EMBL/GenBank/DDBJ whole genome shotgun (WGS) entry which is preliminary data.</text>
</comment>